<evidence type="ECO:0000313" key="9">
    <source>
        <dbReference type="Proteomes" id="UP000824242"/>
    </source>
</evidence>
<comment type="catalytic activity">
    <reaction evidence="6">
        <text>P(1),P(4)-bis(5'-adenosyl) tetraphosphate + H2O = 2 ADP + 2 H(+)</text>
        <dbReference type="Rhea" id="RHEA:24252"/>
        <dbReference type="ChEBI" id="CHEBI:15377"/>
        <dbReference type="ChEBI" id="CHEBI:15378"/>
        <dbReference type="ChEBI" id="CHEBI:58141"/>
        <dbReference type="ChEBI" id="CHEBI:456216"/>
        <dbReference type="EC" id="3.6.1.41"/>
    </reaction>
</comment>
<keyword evidence="4 8" id="KW-0378">Hydrolase</keyword>
<dbReference type="InterPro" id="IPR003607">
    <property type="entry name" value="HD/PDEase_dom"/>
</dbReference>
<dbReference type="Gene3D" id="1.10.3210.10">
    <property type="entry name" value="Hypothetical protein af1432"/>
    <property type="match status" value="1"/>
</dbReference>
<dbReference type="SUPFAM" id="SSF109604">
    <property type="entry name" value="HD-domain/PDEase-like"/>
    <property type="match status" value="1"/>
</dbReference>
<evidence type="ECO:0000256" key="2">
    <source>
        <dbReference type="ARBA" id="ARBA00022723"/>
    </source>
</evidence>
<dbReference type="NCBIfam" id="TIGR00488">
    <property type="entry name" value="bis(5'-nucleosyl)-tetraphosphatase (symmetrical) YqeK"/>
    <property type="match status" value="1"/>
</dbReference>
<dbReference type="GO" id="GO:0046872">
    <property type="term" value="F:metal ion binding"/>
    <property type="evidence" value="ECO:0007669"/>
    <property type="project" value="UniProtKB-KW"/>
</dbReference>
<dbReference type="PANTHER" id="PTHR35795">
    <property type="entry name" value="SLR1885 PROTEIN"/>
    <property type="match status" value="1"/>
</dbReference>
<proteinExistence type="predicted"/>
<evidence type="ECO:0000256" key="1">
    <source>
        <dbReference type="ARBA" id="ARBA00012506"/>
    </source>
</evidence>
<dbReference type="InterPro" id="IPR006674">
    <property type="entry name" value="HD_domain"/>
</dbReference>
<feature type="domain" description="HD" evidence="7">
    <location>
        <begin position="18"/>
        <end position="133"/>
    </location>
</feature>
<dbReference type="AlphaFoldDB" id="A0A9D1AM62"/>
<evidence type="ECO:0000256" key="5">
    <source>
        <dbReference type="ARBA" id="ARBA00023004"/>
    </source>
</evidence>
<organism evidence="8 9">
    <name type="scientific">Candidatus Caccousia avicola</name>
    <dbReference type="NCBI Taxonomy" id="2840721"/>
    <lineage>
        <taxon>Bacteria</taxon>
        <taxon>Bacillati</taxon>
        <taxon>Bacillota</taxon>
        <taxon>Clostridia</taxon>
        <taxon>Eubacteriales</taxon>
        <taxon>Oscillospiraceae</taxon>
        <taxon>Oscillospiraceae incertae sedis</taxon>
        <taxon>Candidatus Caccousia</taxon>
    </lineage>
</organism>
<reference evidence="8" key="1">
    <citation type="submission" date="2020-10" db="EMBL/GenBank/DDBJ databases">
        <authorList>
            <person name="Gilroy R."/>
        </authorList>
    </citation>
    <scope>NUCLEOTIDE SEQUENCE</scope>
    <source>
        <strain evidence="8">ChiSxjej1B13-7958</strain>
    </source>
</reference>
<protein>
    <recommendedName>
        <fullName evidence="1">bis(5'-nucleosyl)-tetraphosphatase (symmetrical)</fullName>
        <ecNumber evidence="1">3.6.1.41</ecNumber>
    </recommendedName>
</protein>
<dbReference type="CDD" id="cd00077">
    <property type="entry name" value="HDc"/>
    <property type="match status" value="1"/>
</dbReference>
<keyword evidence="5" id="KW-0408">Iron</keyword>
<evidence type="ECO:0000256" key="4">
    <source>
        <dbReference type="ARBA" id="ARBA00022801"/>
    </source>
</evidence>
<dbReference type="Proteomes" id="UP000824242">
    <property type="component" value="Unassembled WGS sequence"/>
</dbReference>
<dbReference type="PANTHER" id="PTHR35795:SF1">
    <property type="entry name" value="BIS(5'-NUCLEOSYL)-TETRAPHOSPHATASE, SYMMETRICAL"/>
    <property type="match status" value="1"/>
</dbReference>
<dbReference type="SMART" id="SM00471">
    <property type="entry name" value="HDc"/>
    <property type="match status" value="1"/>
</dbReference>
<dbReference type="InterPro" id="IPR005249">
    <property type="entry name" value="YqeK"/>
</dbReference>
<dbReference type="InterPro" id="IPR051094">
    <property type="entry name" value="Diverse_Catalytic_Enzymes"/>
</dbReference>
<name>A0A9D1AM62_9FIRM</name>
<accession>A0A9D1AM62</accession>
<evidence type="ECO:0000313" key="8">
    <source>
        <dbReference type="EMBL" id="HIR46580.1"/>
    </source>
</evidence>
<evidence type="ECO:0000256" key="6">
    <source>
        <dbReference type="ARBA" id="ARBA00049417"/>
    </source>
</evidence>
<dbReference type="PROSITE" id="PS51831">
    <property type="entry name" value="HD"/>
    <property type="match status" value="1"/>
</dbReference>
<dbReference type="GO" id="GO:0000166">
    <property type="term" value="F:nucleotide binding"/>
    <property type="evidence" value="ECO:0007669"/>
    <property type="project" value="UniProtKB-KW"/>
</dbReference>
<dbReference type="Pfam" id="PF01966">
    <property type="entry name" value="HD"/>
    <property type="match status" value="1"/>
</dbReference>
<gene>
    <name evidence="8" type="primary">yqeK</name>
    <name evidence="8" type="ORF">IAB89_02815</name>
</gene>
<comment type="caution">
    <text evidence="8">The sequence shown here is derived from an EMBL/GenBank/DDBJ whole genome shotgun (WGS) entry which is preliminary data.</text>
</comment>
<evidence type="ECO:0000259" key="7">
    <source>
        <dbReference type="PROSITE" id="PS51831"/>
    </source>
</evidence>
<sequence length="196" mass="22194">MTAQEAKNWIRPMLADKRYHHSLCVAKEAVRLAKRFGADPEKAELAGLLHDITKELPTEKQLKMMESFGIILTDVERRSRKVWHAMLGAAYLERECGVTDPDILGAVRWHTTGKAGMTLLEKIIFTADFVSEDRDYKGVEKLRRLAEKNLEDAMREGTSFTLAELASHSELIHPDTLTLYNSLLLEREAAGKTGRE</sequence>
<keyword evidence="2" id="KW-0479">Metal-binding</keyword>
<dbReference type="InterPro" id="IPR006675">
    <property type="entry name" value="HDIG_dom"/>
</dbReference>
<dbReference type="EMBL" id="DVGZ01000029">
    <property type="protein sequence ID" value="HIR46580.1"/>
    <property type="molecule type" value="Genomic_DNA"/>
</dbReference>
<keyword evidence="3" id="KW-0547">Nucleotide-binding</keyword>
<dbReference type="NCBIfam" id="TIGR00277">
    <property type="entry name" value="HDIG"/>
    <property type="match status" value="1"/>
</dbReference>
<dbReference type="EC" id="3.6.1.41" evidence="1"/>
<evidence type="ECO:0000256" key="3">
    <source>
        <dbReference type="ARBA" id="ARBA00022741"/>
    </source>
</evidence>
<reference evidence="8" key="2">
    <citation type="journal article" date="2021" name="PeerJ">
        <title>Extensive microbial diversity within the chicken gut microbiome revealed by metagenomics and culture.</title>
        <authorList>
            <person name="Gilroy R."/>
            <person name="Ravi A."/>
            <person name="Getino M."/>
            <person name="Pursley I."/>
            <person name="Horton D.L."/>
            <person name="Alikhan N.F."/>
            <person name="Baker D."/>
            <person name="Gharbi K."/>
            <person name="Hall N."/>
            <person name="Watson M."/>
            <person name="Adriaenssens E.M."/>
            <person name="Foster-Nyarko E."/>
            <person name="Jarju S."/>
            <person name="Secka A."/>
            <person name="Antonio M."/>
            <person name="Oren A."/>
            <person name="Chaudhuri R.R."/>
            <person name="La Ragione R."/>
            <person name="Hildebrand F."/>
            <person name="Pallen M.J."/>
        </authorList>
    </citation>
    <scope>NUCLEOTIDE SEQUENCE</scope>
    <source>
        <strain evidence="8">ChiSxjej1B13-7958</strain>
    </source>
</reference>
<dbReference type="GO" id="GO:0008803">
    <property type="term" value="F:bis(5'-nucleosyl)-tetraphosphatase (symmetrical) activity"/>
    <property type="evidence" value="ECO:0007669"/>
    <property type="project" value="UniProtKB-EC"/>
</dbReference>